<dbReference type="InterPro" id="IPR011990">
    <property type="entry name" value="TPR-like_helical_dom_sf"/>
</dbReference>
<protein>
    <submittedName>
        <fullName evidence="3">TPR domain protein</fullName>
    </submittedName>
</protein>
<dbReference type="SUPFAM" id="SSF48452">
    <property type="entry name" value="TPR-like"/>
    <property type="match status" value="1"/>
</dbReference>
<dbReference type="InterPro" id="IPR026634">
    <property type="entry name" value="TPST-like"/>
</dbReference>
<dbReference type="PROSITE" id="PS50005">
    <property type="entry name" value="TPR"/>
    <property type="match status" value="1"/>
</dbReference>
<dbReference type="PANTHER" id="PTHR12788">
    <property type="entry name" value="PROTEIN-TYROSINE SULFOTRANSFERASE 2"/>
    <property type="match status" value="1"/>
</dbReference>
<proteinExistence type="predicted"/>
<dbReference type="Pfam" id="PF13432">
    <property type="entry name" value="TPR_16"/>
    <property type="match status" value="2"/>
</dbReference>
<dbReference type="eggNOG" id="COG0457">
    <property type="taxonomic scope" value="Bacteria"/>
</dbReference>
<feature type="repeat" description="TPR" evidence="2">
    <location>
        <begin position="285"/>
        <end position="318"/>
    </location>
</feature>
<dbReference type="AlphaFoldDB" id="H5TDS7"/>
<dbReference type="GO" id="GO:0008476">
    <property type="term" value="F:protein-tyrosine sulfotransferase activity"/>
    <property type="evidence" value="ECO:0007669"/>
    <property type="project" value="InterPro"/>
</dbReference>
<evidence type="ECO:0000256" key="1">
    <source>
        <dbReference type="ARBA" id="ARBA00022679"/>
    </source>
</evidence>
<accession>H5TDS7</accession>
<reference evidence="3 4" key="2">
    <citation type="journal article" date="2017" name="Antonie Van Leeuwenhoek">
        <title>Rhizobium rhizosphaerae sp. nov., a novel species isolated from rice rhizosphere.</title>
        <authorList>
            <person name="Zhao J.J."/>
            <person name="Zhang J."/>
            <person name="Zhang R.J."/>
            <person name="Zhang C.W."/>
            <person name="Yin H.Q."/>
            <person name="Zhang X.X."/>
        </authorList>
    </citation>
    <scope>NUCLEOTIDE SEQUENCE [LARGE SCALE GENOMIC DNA]</scope>
    <source>
        <strain evidence="3 4">ACAM 611</strain>
    </source>
</reference>
<comment type="caution">
    <text evidence="3">The sequence shown here is derived from an EMBL/GenBank/DDBJ whole genome shotgun (WGS) entry which is preliminary data.</text>
</comment>
<evidence type="ECO:0000313" key="4">
    <source>
        <dbReference type="Proteomes" id="UP000053586"/>
    </source>
</evidence>
<dbReference type="EMBL" id="BAET01000029">
    <property type="protein sequence ID" value="GAB56454.1"/>
    <property type="molecule type" value="Genomic_DNA"/>
</dbReference>
<reference evidence="3 4" key="1">
    <citation type="journal article" date="2012" name="J. Bacteriol.">
        <title>Genome sequence of proteorhodopsin-containing sea ice bacterium Glaciecola punicea ACAM 611T.</title>
        <authorList>
            <person name="Qin Q.-L."/>
            <person name="Xie B.-B."/>
            <person name="Shu Y.-L."/>
            <person name="Rong J.-C."/>
            <person name="Zhao D.-L."/>
            <person name="Zhang X.-Y."/>
            <person name="Chen X.-L."/>
            <person name="Zhou B.-C."/>
            <person name="Zhanga Y.-Z."/>
        </authorList>
    </citation>
    <scope>NUCLEOTIDE SEQUENCE [LARGE SCALE GENOMIC DNA]</scope>
    <source>
        <strain evidence="3 4">ACAM 611</strain>
    </source>
</reference>
<dbReference type="InterPro" id="IPR027417">
    <property type="entry name" value="P-loop_NTPase"/>
</dbReference>
<name>H5TDS7_9ALTE</name>
<dbReference type="SMART" id="SM00028">
    <property type="entry name" value="TPR"/>
    <property type="match status" value="6"/>
</dbReference>
<evidence type="ECO:0000256" key="2">
    <source>
        <dbReference type="PROSITE-ProRule" id="PRU00339"/>
    </source>
</evidence>
<dbReference type="STRING" id="56804.BAE46_09375"/>
<dbReference type="OrthoDB" id="9815894at2"/>
<dbReference type="Gene3D" id="1.25.40.10">
    <property type="entry name" value="Tetratricopeptide repeat domain"/>
    <property type="match status" value="3"/>
</dbReference>
<keyword evidence="2" id="KW-0802">TPR repeat</keyword>
<sequence>MTQSENHNSHSTRDIRVAVKHAQEMLQHNAFSAAEQQGREILKSFPNEPNALFIVGVALKGLGRFSEAEKILQALIEQTPDFALAHQELGITLHALKQITAAIAALNCAVEVDAKLTHSWRLLSKLLLVIGESKASEKAYNNYLRFSAKHPLLGEALQAFIDDKLALSERHCRNFLKQSPGDVNGLRLLAEIAIKLGVFEDAELLLVRCLSLAPDYHLARLNYAHVLNKREKSEQALLEIETLEKYQPNVPPQQILKASILVRLGKFKEAIALYNKLIAALPEQANLYTSRGHALKTIGEQDAAIASYRAAIACNPNYGEAYWSLANLKTFGFEQSEIQQMKKQMAIKNLPMLDRINICFALGKALEDNKEFEQSFHYYKLGNQFKQSIERYDADETTELIERTITTCQLPIFEKNGEQGCSRADPIFIVGLPRSGSTLLEQILASHSMVDGTKELPNIIAMVRKLSDRKKRNEISKYPEVIAKLSAQQRLDLGNEYIMKTQVHRGDAPFFIDKMPNNFAHIGLIKLILPNAKIIDARRQPMSACFSGFKQLFSAGQAFSYDLENIARYYKDYLHLMDHWHKVLPNQVLTVSYEDVVNDFENQVKQILDFCGLPFEPNCLEFYNNSRAVNTASSEQVRQPINTKGLDAWKPFEEFLSPLQSKLSSIL</sequence>
<keyword evidence="1" id="KW-0808">Transferase</keyword>
<dbReference type="eggNOG" id="COG4783">
    <property type="taxonomic scope" value="Bacteria"/>
</dbReference>
<evidence type="ECO:0000313" key="3">
    <source>
        <dbReference type="EMBL" id="GAB56454.1"/>
    </source>
</evidence>
<dbReference type="RefSeq" id="WP_006006622.1">
    <property type="nucleotide sequence ID" value="NZ_BAET01000029.1"/>
</dbReference>
<keyword evidence="4" id="KW-1185">Reference proteome</keyword>
<gene>
    <name evidence="3" type="ORF">GPUN_2339</name>
</gene>
<dbReference type="SUPFAM" id="SSF52540">
    <property type="entry name" value="P-loop containing nucleoside triphosphate hydrolases"/>
    <property type="match status" value="1"/>
</dbReference>
<dbReference type="Gene3D" id="3.40.50.300">
    <property type="entry name" value="P-loop containing nucleotide triphosphate hydrolases"/>
    <property type="match status" value="1"/>
</dbReference>
<dbReference type="InterPro" id="IPR019734">
    <property type="entry name" value="TPR_rpt"/>
</dbReference>
<organism evidence="3 4">
    <name type="scientific">Glaciecola punicea ACAM 611</name>
    <dbReference type="NCBI Taxonomy" id="1121923"/>
    <lineage>
        <taxon>Bacteria</taxon>
        <taxon>Pseudomonadati</taxon>
        <taxon>Pseudomonadota</taxon>
        <taxon>Gammaproteobacteria</taxon>
        <taxon>Alteromonadales</taxon>
        <taxon>Alteromonadaceae</taxon>
        <taxon>Glaciecola</taxon>
    </lineage>
</organism>
<dbReference type="PANTHER" id="PTHR12788:SF10">
    <property type="entry name" value="PROTEIN-TYROSINE SULFOTRANSFERASE"/>
    <property type="match status" value="1"/>
</dbReference>
<dbReference type="Pfam" id="PF13469">
    <property type="entry name" value="Sulfotransfer_3"/>
    <property type="match status" value="1"/>
</dbReference>
<dbReference type="Proteomes" id="UP000053586">
    <property type="component" value="Unassembled WGS sequence"/>
</dbReference>